<comment type="subcellular location">
    <subcellularLocation>
        <location evidence="3">Nucleus</location>
    </subcellularLocation>
</comment>
<organism evidence="22 23">
    <name type="scientific">Lepisosteus oculatus</name>
    <name type="common">Spotted gar</name>
    <dbReference type="NCBI Taxonomy" id="7918"/>
    <lineage>
        <taxon>Eukaryota</taxon>
        <taxon>Metazoa</taxon>
        <taxon>Chordata</taxon>
        <taxon>Craniata</taxon>
        <taxon>Vertebrata</taxon>
        <taxon>Euteleostomi</taxon>
        <taxon>Actinopterygii</taxon>
        <taxon>Neopterygii</taxon>
        <taxon>Holostei</taxon>
        <taxon>Semionotiformes</taxon>
        <taxon>Lepisosteidae</taxon>
        <taxon>Lepisosteus</taxon>
    </lineage>
</organism>
<evidence type="ECO:0000256" key="12">
    <source>
        <dbReference type="ARBA" id="ARBA00022833"/>
    </source>
</evidence>
<dbReference type="Proteomes" id="UP000018468">
    <property type="component" value="Linkage group LG25"/>
</dbReference>
<dbReference type="EC" id="2.7.7.1" evidence="20"/>
<evidence type="ECO:0000256" key="2">
    <source>
        <dbReference type="ARBA" id="ARBA00001947"/>
    </source>
</evidence>
<evidence type="ECO:0000256" key="11">
    <source>
        <dbReference type="ARBA" id="ARBA00022741"/>
    </source>
</evidence>
<evidence type="ECO:0000259" key="21">
    <source>
        <dbReference type="Pfam" id="PF01467"/>
    </source>
</evidence>
<dbReference type="GO" id="GO:0005634">
    <property type="term" value="C:nucleus"/>
    <property type="evidence" value="ECO:0000318"/>
    <property type="project" value="GO_Central"/>
</dbReference>
<evidence type="ECO:0000256" key="17">
    <source>
        <dbReference type="ARBA" id="ARBA00048514"/>
    </source>
</evidence>
<comment type="cofactor">
    <cofactor evidence="1">
        <name>Mg(2+)</name>
        <dbReference type="ChEBI" id="CHEBI:18420"/>
    </cofactor>
</comment>
<dbReference type="InterPro" id="IPR005248">
    <property type="entry name" value="NadD/NMNAT"/>
</dbReference>
<dbReference type="InterPro" id="IPR004821">
    <property type="entry name" value="Cyt_trans-like"/>
</dbReference>
<dbReference type="STRING" id="7918.ENSLOCP00000008230"/>
<evidence type="ECO:0000256" key="18">
    <source>
        <dbReference type="ARBA" id="ARBA00048969"/>
    </source>
</evidence>
<keyword evidence="7" id="KW-0597">Phosphoprotein</keyword>
<comment type="pathway">
    <text evidence="5">Cofactor biosynthesis; NAD(+) biosynthesis; deamido-NAD(+) from nicotinate D-ribonucleotide: step 1/1.</text>
</comment>
<evidence type="ECO:0000256" key="10">
    <source>
        <dbReference type="ARBA" id="ARBA00022695"/>
    </source>
</evidence>
<comment type="cofactor">
    <cofactor evidence="2">
        <name>Zn(2+)</name>
        <dbReference type="ChEBI" id="CHEBI:29105"/>
    </cofactor>
</comment>
<dbReference type="Bgee" id="ENSLOCG00000006792">
    <property type="expression patterns" value="Expressed in embryo and 13 other cell types or tissues"/>
</dbReference>
<dbReference type="InParanoid" id="W5MIM1"/>
<keyword evidence="14" id="KW-0460">Magnesium</keyword>
<keyword evidence="11 20" id="KW-0547">Nucleotide-binding</keyword>
<comment type="subunit">
    <text evidence="19">Homohexamer. Interacts with ADPRT/PARP1.</text>
</comment>
<evidence type="ECO:0000256" key="4">
    <source>
        <dbReference type="ARBA" id="ARBA00004658"/>
    </source>
</evidence>
<reference evidence="23" key="1">
    <citation type="submission" date="2011-12" db="EMBL/GenBank/DDBJ databases">
        <title>The Draft Genome of Lepisosteus oculatus.</title>
        <authorList>
            <consortium name="The Broad Institute Genome Assembly &amp; Analysis Group"/>
            <consortium name="Computational R&amp;D Group"/>
            <consortium name="and Sequencing Platform"/>
            <person name="Di Palma F."/>
            <person name="Alfoldi J."/>
            <person name="Johnson J."/>
            <person name="Berlin A."/>
            <person name="Gnerre S."/>
            <person name="Jaffe D."/>
            <person name="MacCallum I."/>
            <person name="Young S."/>
            <person name="Walker B.J."/>
            <person name="Lander E.S."/>
            <person name="Lindblad-Toh K."/>
        </authorList>
    </citation>
    <scope>NUCLEOTIDE SEQUENCE [LARGE SCALE GENOMIC DNA]</scope>
</reference>
<dbReference type="InterPro" id="IPR014729">
    <property type="entry name" value="Rossmann-like_a/b/a_fold"/>
</dbReference>
<accession>W5MIM1</accession>
<dbReference type="InterPro" id="IPR045094">
    <property type="entry name" value="NMNAT_euk"/>
</dbReference>
<dbReference type="Gene3D" id="3.40.50.620">
    <property type="entry name" value="HUPs"/>
    <property type="match status" value="1"/>
</dbReference>
<dbReference type="eggNOG" id="KOG3199">
    <property type="taxonomic scope" value="Eukaryota"/>
</dbReference>
<dbReference type="GO" id="GO:0009435">
    <property type="term" value="P:NAD+ biosynthetic process"/>
    <property type="evidence" value="ECO:0000318"/>
    <property type="project" value="GO_Central"/>
</dbReference>
<evidence type="ECO:0000256" key="9">
    <source>
        <dbReference type="ARBA" id="ARBA00022679"/>
    </source>
</evidence>
<dbReference type="SUPFAM" id="SSF52374">
    <property type="entry name" value="Nucleotidylyl transferase"/>
    <property type="match status" value="1"/>
</dbReference>
<comment type="catalytic activity">
    <reaction evidence="18">
        <text>beta-nicotinamide D-ribonucleotide + ATP + H(+) = diphosphate + NAD(+)</text>
        <dbReference type="Rhea" id="RHEA:21360"/>
        <dbReference type="ChEBI" id="CHEBI:14649"/>
        <dbReference type="ChEBI" id="CHEBI:15378"/>
        <dbReference type="ChEBI" id="CHEBI:30616"/>
        <dbReference type="ChEBI" id="CHEBI:33019"/>
        <dbReference type="ChEBI" id="CHEBI:57540"/>
        <dbReference type="EC" id="2.7.7.1"/>
    </reaction>
    <physiologicalReaction direction="left-to-right" evidence="18">
        <dbReference type="Rhea" id="RHEA:21361"/>
    </physiologicalReaction>
    <physiologicalReaction direction="right-to-left" evidence="18">
        <dbReference type="Rhea" id="RHEA:21362"/>
    </physiologicalReaction>
</comment>
<evidence type="ECO:0000313" key="22">
    <source>
        <dbReference type="Ensembl" id="ENSLOCP00000008230.1"/>
    </source>
</evidence>
<dbReference type="InterPro" id="IPR051182">
    <property type="entry name" value="Euk_NMN_adenylyltrnsfrase"/>
</dbReference>
<reference evidence="22" key="3">
    <citation type="submission" date="2025-09" db="UniProtKB">
        <authorList>
            <consortium name="Ensembl"/>
        </authorList>
    </citation>
    <scope>IDENTIFICATION</scope>
</reference>
<dbReference type="EC" id="2.7.7.18" evidence="20"/>
<sequence>MEQNEGRTPVVLLACGSFNPITNMHLRMFELARDYLHETGNYKVVKGIISPVGDGYKKKGLIEAQHRVAMATLAVEGSDWVEVDPWESEQTEWVETAKVLRHHHEELLTVGQHKDEVDRAKVVKKRKRNTSQRDTSMQQIRCSSRDVPQLKLLCGADVLESFGVPNLWKQEDIAEIVGEFGVVCVTRAGSDAESFVYQSDLLWEHRRHIHIVKEWITNEISATKIRRALRRGQSVRYLVPRPVGEYIQSHALYSPQSEEKNASVVLAPLQRYTKD</sequence>
<evidence type="ECO:0000256" key="13">
    <source>
        <dbReference type="ARBA" id="ARBA00022840"/>
    </source>
</evidence>
<keyword evidence="16" id="KW-0539">Nucleus</keyword>
<reference evidence="22" key="2">
    <citation type="submission" date="2025-08" db="UniProtKB">
        <authorList>
            <consortium name="Ensembl"/>
        </authorList>
    </citation>
    <scope>IDENTIFICATION</scope>
</reference>
<dbReference type="NCBIfam" id="TIGR00482">
    <property type="entry name" value="nicotinate (nicotinamide) nucleotide adenylyltransferase"/>
    <property type="match status" value="1"/>
</dbReference>
<evidence type="ECO:0000256" key="20">
    <source>
        <dbReference type="RuleBase" id="RU362021"/>
    </source>
</evidence>
<keyword evidence="23" id="KW-1185">Reference proteome</keyword>
<dbReference type="PANTHER" id="PTHR12039">
    <property type="entry name" value="NICOTINAMIDE MONONUCLEOTIDE ADENYLYLTRANSFERASE"/>
    <property type="match status" value="1"/>
</dbReference>
<keyword evidence="9 20" id="KW-0808">Transferase</keyword>
<evidence type="ECO:0000256" key="8">
    <source>
        <dbReference type="ARBA" id="ARBA00022642"/>
    </source>
</evidence>
<dbReference type="GO" id="GO:0005524">
    <property type="term" value="F:ATP binding"/>
    <property type="evidence" value="ECO:0007669"/>
    <property type="project" value="UniProtKB-KW"/>
</dbReference>
<evidence type="ECO:0000256" key="5">
    <source>
        <dbReference type="ARBA" id="ARBA00005019"/>
    </source>
</evidence>
<evidence type="ECO:0000256" key="14">
    <source>
        <dbReference type="ARBA" id="ARBA00022842"/>
    </source>
</evidence>
<evidence type="ECO:0000256" key="7">
    <source>
        <dbReference type="ARBA" id="ARBA00022553"/>
    </source>
</evidence>
<dbReference type="AlphaFoldDB" id="W5MIM1"/>
<keyword evidence="10 20" id="KW-0548">Nucleotidyltransferase</keyword>
<name>W5MIM1_LEPOC</name>
<dbReference type="Pfam" id="PF01467">
    <property type="entry name" value="CTP_transf_like"/>
    <property type="match status" value="1"/>
</dbReference>
<keyword evidence="13 20" id="KW-0067">ATP-binding</keyword>
<comment type="similarity">
    <text evidence="6 20">Belongs to the eukaryotic NMN adenylyltransferase family.</text>
</comment>
<comment type="catalytic activity">
    <reaction evidence="17">
        <text>nicotinate beta-D-ribonucleotide + ATP + H(+) = deamido-NAD(+) + diphosphate</text>
        <dbReference type="Rhea" id="RHEA:22860"/>
        <dbReference type="ChEBI" id="CHEBI:15378"/>
        <dbReference type="ChEBI" id="CHEBI:30616"/>
        <dbReference type="ChEBI" id="CHEBI:33019"/>
        <dbReference type="ChEBI" id="CHEBI:57502"/>
        <dbReference type="ChEBI" id="CHEBI:58437"/>
        <dbReference type="EC" id="2.7.7.18"/>
    </reaction>
    <physiologicalReaction direction="left-to-right" evidence="17">
        <dbReference type="Rhea" id="RHEA:22861"/>
    </physiologicalReaction>
    <physiologicalReaction direction="right-to-left" evidence="17">
        <dbReference type="Rhea" id="RHEA:22862"/>
    </physiologicalReaction>
</comment>
<evidence type="ECO:0000256" key="1">
    <source>
        <dbReference type="ARBA" id="ARBA00001946"/>
    </source>
</evidence>
<evidence type="ECO:0000256" key="19">
    <source>
        <dbReference type="ARBA" id="ARBA00064648"/>
    </source>
</evidence>
<dbReference type="HOGENOM" id="CLU_033366_3_0_1"/>
<keyword evidence="15 20" id="KW-0520">NAD</keyword>
<evidence type="ECO:0000256" key="15">
    <source>
        <dbReference type="ARBA" id="ARBA00023027"/>
    </source>
</evidence>
<dbReference type="OMA" id="HFDYELN"/>
<evidence type="ECO:0000256" key="16">
    <source>
        <dbReference type="ARBA" id="ARBA00023242"/>
    </source>
</evidence>
<dbReference type="GeneTree" id="ENSGT00950000183179"/>
<evidence type="ECO:0000256" key="6">
    <source>
        <dbReference type="ARBA" id="ARBA00007064"/>
    </source>
</evidence>
<feature type="domain" description="Cytidyltransferase-like" evidence="21">
    <location>
        <begin position="13"/>
        <end position="227"/>
    </location>
</feature>
<dbReference type="Ensembl" id="ENSLOCT00000008240.1">
    <property type="protein sequence ID" value="ENSLOCP00000008230.1"/>
    <property type="gene ID" value="ENSLOCG00000006792.1"/>
</dbReference>
<dbReference type="FunFam" id="3.40.50.620:FF:000101">
    <property type="entry name" value="Nicotinamide-nucleotide adenylyltransferase"/>
    <property type="match status" value="1"/>
</dbReference>
<dbReference type="PANTHER" id="PTHR12039:SF21">
    <property type="entry name" value="NICOTINAMIDE_NICOTINIC ACID MONONUCLEOTIDE ADENYLYLTRANSFERASE 1"/>
    <property type="match status" value="1"/>
</dbReference>
<dbReference type="GO" id="GO:0000309">
    <property type="term" value="F:nicotinamide-nucleotide adenylyltransferase activity"/>
    <property type="evidence" value="ECO:0000318"/>
    <property type="project" value="GO_Central"/>
</dbReference>
<evidence type="ECO:0000256" key="3">
    <source>
        <dbReference type="ARBA" id="ARBA00004123"/>
    </source>
</evidence>
<dbReference type="FunCoup" id="W5MIM1">
    <property type="interactions" value="1087"/>
</dbReference>
<dbReference type="GO" id="GO:0004515">
    <property type="term" value="F:nicotinate-nucleotide adenylyltransferase activity"/>
    <property type="evidence" value="ECO:0000318"/>
    <property type="project" value="GO_Central"/>
</dbReference>
<dbReference type="CDD" id="cd09286">
    <property type="entry name" value="NMNAT_Eukarya"/>
    <property type="match status" value="1"/>
</dbReference>
<dbReference type="EMBL" id="AHAT01009830">
    <property type="status" value="NOT_ANNOTATED_CDS"/>
    <property type="molecule type" value="Genomic_DNA"/>
</dbReference>
<keyword evidence="8 20" id="KW-0662">Pyridine nucleotide biosynthesis</keyword>
<comment type="pathway">
    <text evidence="4 20">Cofactor biosynthesis; NAD(+) biosynthesis; NAD(+) from nicotinamide D-ribonucleotide: step 1/1.</text>
</comment>
<proteinExistence type="inferred from homology"/>
<evidence type="ECO:0000313" key="23">
    <source>
        <dbReference type="Proteomes" id="UP000018468"/>
    </source>
</evidence>
<dbReference type="UniPathway" id="UPA00253">
    <property type="reaction ID" value="UER00332"/>
</dbReference>
<protein>
    <recommendedName>
        <fullName evidence="20">Nicotinamide-nucleotide adenylyltransferase</fullName>
        <ecNumber evidence="20">2.7.7.1</ecNumber>
        <ecNumber evidence="20">2.7.7.18</ecNumber>
    </recommendedName>
</protein>
<keyword evidence="12" id="KW-0862">Zinc</keyword>